<keyword evidence="3" id="KW-1185">Reference proteome</keyword>
<name>A0AAD8J6I0_9APIA</name>
<feature type="region of interest" description="Disordered" evidence="1">
    <location>
        <begin position="33"/>
        <end position="57"/>
    </location>
</feature>
<feature type="compositionally biased region" description="Polar residues" evidence="1">
    <location>
        <begin position="229"/>
        <end position="240"/>
    </location>
</feature>
<evidence type="ECO:0000313" key="2">
    <source>
        <dbReference type="EMBL" id="KAK1396837.1"/>
    </source>
</evidence>
<evidence type="ECO:0000256" key="1">
    <source>
        <dbReference type="SAM" id="MobiDB-lite"/>
    </source>
</evidence>
<protein>
    <submittedName>
        <fullName evidence="2">Uncharacterized protein</fullName>
    </submittedName>
</protein>
<accession>A0AAD8J6I0</accession>
<sequence>MAHNFDDPEFWLPPLFLSDDSVSDFNKTEFLVSESNSGFSSPVDSSTRSTETESDEDEFLTELTRRLTNSTQISHDIWKQKPNHGFLPCEKADTSWKMPTSPQSTIYNEEVAKKPRIQQDTSTGYLHFGAPPQKPCLNSVLPNTKNHAYHSNQRIMYQPLEQNGINNVRAIGLSASAWPTLQQSQFHRQPLPVPWTGAASNIPKRQCTGTGVFLPRPVATETPRKKQPASKQRNVSTQLQQRRDKSRCPSTMDNEIRLPQEWTY</sequence>
<feature type="region of interest" description="Disordered" evidence="1">
    <location>
        <begin position="208"/>
        <end position="251"/>
    </location>
</feature>
<proteinExistence type="predicted"/>
<feature type="compositionally biased region" description="Polar residues" evidence="1">
    <location>
        <begin position="33"/>
        <end position="43"/>
    </location>
</feature>
<reference evidence="2" key="2">
    <citation type="submission" date="2023-05" db="EMBL/GenBank/DDBJ databases">
        <authorList>
            <person name="Schelkunov M.I."/>
        </authorList>
    </citation>
    <scope>NUCLEOTIDE SEQUENCE</scope>
    <source>
        <strain evidence="2">Hsosn_3</strain>
        <tissue evidence="2">Leaf</tissue>
    </source>
</reference>
<dbReference type="PANTHER" id="PTHR33356">
    <property type="entry name" value="TIP41-LIKE PROTEIN"/>
    <property type="match status" value="1"/>
</dbReference>
<dbReference type="EMBL" id="JAUIZM010000002">
    <property type="protein sequence ID" value="KAK1396837.1"/>
    <property type="molecule type" value="Genomic_DNA"/>
</dbReference>
<evidence type="ECO:0000313" key="3">
    <source>
        <dbReference type="Proteomes" id="UP001237642"/>
    </source>
</evidence>
<gene>
    <name evidence="2" type="ORF">POM88_006700</name>
</gene>
<dbReference type="PANTHER" id="PTHR33356:SF5">
    <property type="entry name" value="TIP41-LIKE PROTEIN"/>
    <property type="match status" value="1"/>
</dbReference>
<comment type="caution">
    <text evidence="2">The sequence shown here is derived from an EMBL/GenBank/DDBJ whole genome shotgun (WGS) entry which is preliminary data.</text>
</comment>
<dbReference type="AlphaFoldDB" id="A0AAD8J6I0"/>
<reference evidence="2" key="1">
    <citation type="submission" date="2023-02" db="EMBL/GenBank/DDBJ databases">
        <title>Genome of toxic invasive species Heracleum sosnowskyi carries increased number of genes despite the absence of recent whole-genome duplications.</title>
        <authorList>
            <person name="Schelkunov M."/>
            <person name="Shtratnikova V."/>
            <person name="Makarenko M."/>
            <person name="Klepikova A."/>
            <person name="Omelchenko D."/>
            <person name="Novikova G."/>
            <person name="Obukhova E."/>
            <person name="Bogdanov V."/>
            <person name="Penin A."/>
            <person name="Logacheva M."/>
        </authorList>
    </citation>
    <scope>NUCLEOTIDE SEQUENCE</scope>
    <source>
        <strain evidence="2">Hsosn_3</strain>
        <tissue evidence="2">Leaf</tissue>
    </source>
</reference>
<organism evidence="2 3">
    <name type="scientific">Heracleum sosnowskyi</name>
    <dbReference type="NCBI Taxonomy" id="360622"/>
    <lineage>
        <taxon>Eukaryota</taxon>
        <taxon>Viridiplantae</taxon>
        <taxon>Streptophyta</taxon>
        <taxon>Embryophyta</taxon>
        <taxon>Tracheophyta</taxon>
        <taxon>Spermatophyta</taxon>
        <taxon>Magnoliopsida</taxon>
        <taxon>eudicotyledons</taxon>
        <taxon>Gunneridae</taxon>
        <taxon>Pentapetalae</taxon>
        <taxon>asterids</taxon>
        <taxon>campanulids</taxon>
        <taxon>Apiales</taxon>
        <taxon>Apiaceae</taxon>
        <taxon>Apioideae</taxon>
        <taxon>apioid superclade</taxon>
        <taxon>Tordylieae</taxon>
        <taxon>Tordyliinae</taxon>
        <taxon>Heracleum</taxon>
    </lineage>
</organism>
<dbReference type="Proteomes" id="UP001237642">
    <property type="component" value="Unassembled WGS sequence"/>
</dbReference>